<dbReference type="GO" id="GO:0005886">
    <property type="term" value="C:plasma membrane"/>
    <property type="evidence" value="ECO:0007669"/>
    <property type="project" value="UniProtKB-SubCell"/>
</dbReference>
<evidence type="ECO:0000256" key="5">
    <source>
        <dbReference type="ARBA" id="ARBA00022475"/>
    </source>
</evidence>
<evidence type="ECO:0000256" key="7">
    <source>
        <dbReference type="ARBA" id="ARBA00022692"/>
    </source>
</evidence>
<dbReference type="EC" id="3.4.21.89" evidence="4 12"/>
<dbReference type="InterPro" id="IPR036286">
    <property type="entry name" value="LexA/Signal_pep-like_sf"/>
</dbReference>
<evidence type="ECO:0000313" key="14">
    <source>
        <dbReference type="EMBL" id="PKG24003.1"/>
    </source>
</evidence>
<evidence type="ECO:0000256" key="9">
    <source>
        <dbReference type="ARBA" id="ARBA00022989"/>
    </source>
</evidence>
<comment type="similarity">
    <text evidence="3 12">Belongs to the peptidase S26 family.</text>
</comment>
<dbReference type="PANTHER" id="PTHR43390">
    <property type="entry name" value="SIGNAL PEPTIDASE I"/>
    <property type="match status" value="1"/>
</dbReference>
<keyword evidence="15" id="KW-1185">Reference proteome</keyword>
<dbReference type="OrthoDB" id="9802919at2"/>
<dbReference type="RefSeq" id="WP_101176966.1">
    <property type="nucleotide sequence ID" value="NZ_PISE01000017.1"/>
</dbReference>
<dbReference type="PROSITE" id="PS00761">
    <property type="entry name" value="SPASE_I_3"/>
    <property type="match status" value="1"/>
</dbReference>
<feature type="active site" evidence="11">
    <location>
        <position position="40"/>
    </location>
</feature>
<keyword evidence="10" id="KW-0472">Membrane</keyword>
<dbReference type="InterPro" id="IPR000223">
    <property type="entry name" value="Pept_S26A_signal_pept_1"/>
</dbReference>
<evidence type="ECO:0000256" key="4">
    <source>
        <dbReference type="ARBA" id="ARBA00013208"/>
    </source>
</evidence>
<dbReference type="CDD" id="cd06530">
    <property type="entry name" value="S26_SPase_I"/>
    <property type="match status" value="1"/>
</dbReference>
<dbReference type="GO" id="GO:0009003">
    <property type="term" value="F:signal peptidase activity"/>
    <property type="evidence" value="ECO:0007669"/>
    <property type="project" value="UniProtKB-EC"/>
</dbReference>
<keyword evidence="7" id="KW-0812">Transmembrane</keyword>
<dbReference type="PRINTS" id="PR00727">
    <property type="entry name" value="LEADERPTASE"/>
</dbReference>
<evidence type="ECO:0000256" key="3">
    <source>
        <dbReference type="ARBA" id="ARBA00009370"/>
    </source>
</evidence>
<dbReference type="NCBIfam" id="TIGR02227">
    <property type="entry name" value="sigpep_I_bact"/>
    <property type="match status" value="1"/>
</dbReference>
<keyword evidence="5" id="KW-1003">Cell membrane</keyword>
<organism evidence="14 15">
    <name type="scientific">Niallia nealsonii</name>
    <dbReference type="NCBI Taxonomy" id="115979"/>
    <lineage>
        <taxon>Bacteria</taxon>
        <taxon>Bacillati</taxon>
        <taxon>Bacillota</taxon>
        <taxon>Bacilli</taxon>
        <taxon>Bacillales</taxon>
        <taxon>Bacillaceae</taxon>
        <taxon>Niallia</taxon>
    </lineage>
</organism>
<dbReference type="PANTHER" id="PTHR43390:SF1">
    <property type="entry name" value="CHLOROPLAST PROCESSING PEPTIDASE"/>
    <property type="match status" value="1"/>
</dbReference>
<dbReference type="InterPro" id="IPR019757">
    <property type="entry name" value="Pept_S26A_signal_pept_1_Lys-AS"/>
</dbReference>
<gene>
    <name evidence="14" type="primary">lepB</name>
    <name evidence="14" type="ORF">CWS01_09575</name>
</gene>
<dbReference type="FunFam" id="2.10.109.10:FF:000008">
    <property type="entry name" value="Signal peptidase I"/>
    <property type="match status" value="1"/>
</dbReference>
<reference evidence="14 15" key="1">
    <citation type="journal article" date="2003" name="Int. J. Syst. Evol. Microbiol.">
        <title>Bacillus nealsonii sp. nov., isolated from a spacecraft-assembly facility, whose spores are gamma-radiation resistant.</title>
        <authorList>
            <person name="Venkateswaran K."/>
            <person name="Kempf M."/>
            <person name="Chen F."/>
            <person name="Satomi M."/>
            <person name="Nicholson W."/>
            <person name="Kern R."/>
        </authorList>
    </citation>
    <scope>NUCLEOTIDE SEQUENCE [LARGE SCALE GENOMIC DNA]</scope>
    <source>
        <strain evidence="14 15">FO-92</strain>
    </source>
</reference>
<proteinExistence type="inferred from homology"/>
<dbReference type="InterPro" id="IPR019533">
    <property type="entry name" value="Peptidase_S26"/>
</dbReference>
<evidence type="ECO:0000256" key="6">
    <source>
        <dbReference type="ARBA" id="ARBA00022670"/>
    </source>
</evidence>
<keyword evidence="6 12" id="KW-0645">Protease</keyword>
<keyword evidence="9" id="KW-1133">Transmembrane helix</keyword>
<dbReference type="SUPFAM" id="SSF51306">
    <property type="entry name" value="LexA/Signal peptidase"/>
    <property type="match status" value="1"/>
</dbReference>
<dbReference type="AlphaFoldDB" id="A0A2N0Z3B4"/>
<feature type="domain" description="Peptidase S26" evidence="13">
    <location>
        <begin position="10"/>
        <end position="173"/>
    </location>
</feature>
<dbReference type="GO" id="GO:0004252">
    <property type="term" value="F:serine-type endopeptidase activity"/>
    <property type="evidence" value="ECO:0007669"/>
    <property type="project" value="InterPro"/>
</dbReference>
<evidence type="ECO:0000256" key="10">
    <source>
        <dbReference type="ARBA" id="ARBA00023136"/>
    </source>
</evidence>
<comment type="catalytic activity">
    <reaction evidence="1 12">
        <text>Cleavage of hydrophobic, N-terminal signal or leader sequences from secreted and periplasmic proteins.</text>
        <dbReference type="EC" id="3.4.21.89"/>
    </reaction>
</comment>
<evidence type="ECO:0000256" key="8">
    <source>
        <dbReference type="ARBA" id="ARBA00022801"/>
    </source>
</evidence>
<evidence type="ECO:0000259" key="13">
    <source>
        <dbReference type="Pfam" id="PF10502"/>
    </source>
</evidence>
<evidence type="ECO:0000256" key="11">
    <source>
        <dbReference type="PIRSR" id="PIRSR600223-1"/>
    </source>
</evidence>
<accession>A0A2N0Z3B4</accession>
<dbReference type="PROSITE" id="PS00760">
    <property type="entry name" value="SPASE_I_2"/>
    <property type="match status" value="1"/>
</dbReference>
<feature type="active site" evidence="11">
    <location>
        <position position="79"/>
    </location>
</feature>
<comment type="caution">
    <text evidence="14">The sequence shown here is derived from an EMBL/GenBank/DDBJ whole genome shotgun (WGS) entry which is preliminary data.</text>
</comment>
<evidence type="ECO:0000256" key="1">
    <source>
        <dbReference type="ARBA" id="ARBA00000677"/>
    </source>
</evidence>
<evidence type="ECO:0000313" key="15">
    <source>
        <dbReference type="Proteomes" id="UP000233375"/>
    </source>
</evidence>
<dbReference type="InterPro" id="IPR019758">
    <property type="entry name" value="Pept_S26A_signal_pept_1_CS"/>
</dbReference>
<keyword evidence="8 12" id="KW-0378">Hydrolase</keyword>
<dbReference type="Gene3D" id="2.10.109.10">
    <property type="entry name" value="Umud Fragment, subunit A"/>
    <property type="match status" value="1"/>
</dbReference>
<evidence type="ECO:0000256" key="12">
    <source>
        <dbReference type="RuleBase" id="RU362042"/>
    </source>
</evidence>
<dbReference type="GO" id="GO:0006465">
    <property type="term" value="P:signal peptide processing"/>
    <property type="evidence" value="ECO:0007669"/>
    <property type="project" value="InterPro"/>
</dbReference>
<sequence>MNHSAKKELLSWIKSFFVAVFLVFICRQFLFSPTTVLGASMSPTFENGNKVILNKQGKIDRFDMIVFHAPDSKENNYIKRVIGLPGDKISFKDDVLYVNGQAYKESYLEENKKNSTLAKITEDFTLEEKTGDNKVPEGYYFVMGDNRLKSKDSRDFGFIRKKSIVGKVVLRFYPLSEFGSP</sequence>
<dbReference type="Pfam" id="PF10502">
    <property type="entry name" value="Peptidase_S26"/>
    <property type="match status" value="1"/>
</dbReference>
<evidence type="ECO:0000256" key="2">
    <source>
        <dbReference type="ARBA" id="ARBA00004401"/>
    </source>
</evidence>
<protein>
    <recommendedName>
        <fullName evidence="4 12">Signal peptidase I</fullName>
        <ecNumber evidence="4 12">3.4.21.89</ecNumber>
    </recommendedName>
</protein>
<name>A0A2N0Z3B4_9BACI</name>
<comment type="subcellular location">
    <subcellularLocation>
        <location evidence="2">Cell membrane</location>
        <topology evidence="2">Single-pass type II membrane protein</topology>
    </subcellularLocation>
    <subcellularLocation>
        <location evidence="12">Membrane</location>
        <topology evidence="12">Single-pass type II membrane protein</topology>
    </subcellularLocation>
</comment>
<dbReference type="Proteomes" id="UP000233375">
    <property type="component" value="Unassembled WGS sequence"/>
</dbReference>
<dbReference type="EMBL" id="PISE01000017">
    <property type="protein sequence ID" value="PKG24003.1"/>
    <property type="molecule type" value="Genomic_DNA"/>
</dbReference>